<feature type="transmembrane region" description="Helical" evidence="1">
    <location>
        <begin position="26"/>
        <end position="47"/>
    </location>
</feature>
<feature type="transmembrane region" description="Helical" evidence="1">
    <location>
        <begin position="125"/>
        <end position="143"/>
    </location>
</feature>
<gene>
    <name evidence="2" type="ORF">SAMN05421748_134103</name>
</gene>
<feature type="transmembrane region" description="Helical" evidence="1">
    <location>
        <begin position="102"/>
        <end position="120"/>
    </location>
</feature>
<protein>
    <submittedName>
        <fullName evidence="2">Uncharacterized protein</fullName>
    </submittedName>
</protein>
<feature type="transmembrane region" description="Helical" evidence="1">
    <location>
        <begin position="53"/>
        <end position="71"/>
    </location>
</feature>
<organism evidence="2 3">
    <name type="scientific">Paractinoplanes atraurantiacus</name>
    <dbReference type="NCBI Taxonomy" id="1036182"/>
    <lineage>
        <taxon>Bacteria</taxon>
        <taxon>Bacillati</taxon>
        <taxon>Actinomycetota</taxon>
        <taxon>Actinomycetes</taxon>
        <taxon>Micromonosporales</taxon>
        <taxon>Micromonosporaceae</taxon>
        <taxon>Paractinoplanes</taxon>
    </lineage>
</organism>
<feature type="transmembrane region" description="Helical" evidence="1">
    <location>
        <begin position="78"/>
        <end position="96"/>
    </location>
</feature>
<proteinExistence type="predicted"/>
<dbReference type="EMBL" id="OBDY01000034">
    <property type="protein sequence ID" value="SNY69065.1"/>
    <property type="molecule type" value="Genomic_DNA"/>
</dbReference>
<dbReference type="RefSeq" id="WP_097328156.1">
    <property type="nucleotide sequence ID" value="NZ_OBDY01000034.1"/>
</dbReference>
<feature type="transmembrane region" description="Helical" evidence="1">
    <location>
        <begin position="149"/>
        <end position="165"/>
    </location>
</feature>
<keyword evidence="1" id="KW-0812">Transmembrane</keyword>
<keyword evidence="1" id="KW-1133">Transmembrane helix</keyword>
<dbReference type="Proteomes" id="UP000219612">
    <property type="component" value="Unassembled WGS sequence"/>
</dbReference>
<evidence type="ECO:0000313" key="3">
    <source>
        <dbReference type="Proteomes" id="UP000219612"/>
    </source>
</evidence>
<keyword evidence="3" id="KW-1185">Reference proteome</keyword>
<reference evidence="3" key="1">
    <citation type="submission" date="2017-09" db="EMBL/GenBank/DDBJ databases">
        <authorList>
            <person name="Varghese N."/>
            <person name="Submissions S."/>
        </authorList>
    </citation>
    <scope>NUCLEOTIDE SEQUENCE [LARGE SCALE GENOMIC DNA]</scope>
    <source>
        <strain evidence="3">CGMCC 4.6857</strain>
    </source>
</reference>
<dbReference type="AlphaFoldDB" id="A0A285K901"/>
<keyword evidence="1" id="KW-0472">Membrane</keyword>
<accession>A0A285K901</accession>
<evidence type="ECO:0000256" key="1">
    <source>
        <dbReference type="SAM" id="Phobius"/>
    </source>
</evidence>
<evidence type="ECO:0000313" key="2">
    <source>
        <dbReference type="EMBL" id="SNY69065.1"/>
    </source>
</evidence>
<sequence length="183" mass="19202">MTFRRFLSGGRTLLIGADPPRFGTPVLLWVLAALGAACLAHGGATYLDLKSGLPLPLCVAGGIALAAPLPLVVTRPLLAWRCAFLTAVVTGLFVQAHGRTPFSWHPAILALQVLVLVVIAVRRPVAVSAWAFASMALLVTLSFYPADRLPLMALVAVPVGAGVLIRRKNAARENLPGRVTADG</sequence>
<name>A0A285K901_9ACTN</name>